<dbReference type="GeneID" id="28984167"/>
<evidence type="ECO:0000259" key="3">
    <source>
        <dbReference type="Pfam" id="PF12955"/>
    </source>
</evidence>
<reference evidence="4 5" key="1">
    <citation type="submission" date="2015-03" db="EMBL/GenBank/DDBJ databases">
        <title>Genomics and transcriptomics of the oil-accumulating basidiomycete yeast T. oleaginosus allow insights into substrate utilization and the diverse evolutionary trajectories of mating systems in fungi.</title>
        <authorList>
            <consortium name="DOE Joint Genome Institute"/>
            <person name="Kourist R."/>
            <person name="Kracht O."/>
            <person name="Bracharz F."/>
            <person name="Lipzen A."/>
            <person name="Nolan M."/>
            <person name="Ohm R."/>
            <person name="Grigoriev I."/>
            <person name="Sun S."/>
            <person name="Heitman J."/>
            <person name="Bruck T."/>
            <person name="Nowrousian M."/>
        </authorList>
    </citation>
    <scope>NUCLEOTIDE SEQUENCE [LARGE SCALE GENOMIC DNA]</scope>
    <source>
        <strain evidence="4 5">IBC0246</strain>
    </source>
</reference>
<evidence type="ECO:0000313" key="5">
    <source>
        <dbReference type="Proteomes" id="UP000053611"/>
    </source>
</evidence>
<keyword evidence="5" id="KW-1185">Reference proteome</keyword>
<keyword evidence="1" id="KW-1133">Transmembrane helix</keyword>
<feature type="domain" description="Vacuolar sorting protein Vps3844 C-terminal" evidence="3">
    <location>
        <begin position="250"/>
        <end position="290"/>
    </location>
</feature>
<dbReference type="RefSeq" id="XP_018277880.1">
    <property type="nucleotide sequence ID" value="XM_018423564.1"/>
</dbReference>
<dbReference type="OrthoDB" id="5583277at2759"/>
<dbReference type="PANTHER" id="PTHR36853:SF1">
    <property type="entry name" value="DUF3844 DOMAIN-CONTAINING PROTEIN"/>
    <property type="match status" value="1"/>
</dbReference>
<dbReference type="PANTHER" id="PTHR36853">
    <property type="entry name" value="EXPRESSED PROTEIN"/>
    <property type="match status" value="1"/>
</dbReference>
<dbReference type="AlphaFoldDB" id="A0A0J1B1C9"/>
<accession>A0A0J1B1C9</accession>
<gene>
    <name evidence="4" type="ORF">CC85DRAFT_286566</name>
</gene>
<feature type="transmembrane region" description="Helical" evidence="1">
    <location>
        <begin position="256"/>
        <end position="278"/>
    </location>
</feature>
<dbReference type="InterPro" id="IPR024382">
    <property type="entry name" value="Vps3844_C"/>
</dbReference>
<dbReference type="InterPro" id="IPR053065">
    <property type="entry name" value="Archenteron_Induction-Rel"/>
</dbReference>
<dbReference type="STRING" id="879819.A0A0J1B1C9"/>
<name>A0A0J1B1C9_9TREE</name>
<evidence type="ECO:0000313" key="4">
    <source>
        <dbReference type="EMBL" id="KLT41389.1"/>
    </source>
</evidence>
<sequence>MRTHLLLLPAALAATQVYMFPAPAGAHAPTLNVAQASAVMSHHLGGDVSAHDTPEDEGVWAHLMRLWDGGEKRAHVVILEGGEMQDILPASLSSPSFYLADDAESVLEQFKPAAAEALDTVARLPVAKYVKELLGDLNLATSKIGQALTHELAALIALADPLWPSWSSTSGGWNAVRIRLVEAAQDSALWEIVSPAVQNGLKSVTKPDSPPLLVIVKDTNTQPLFHYARQVEADAPAVEAAKNKTNSTGTDYSAPFVLLTGTTILLLFFVIGGVALLFSIGEQSLPSTLNLSVGGRKHD</sequence>
<dbReference type="EMBL" id="KQ087219">
    <property type="protein sequence ID" value="KLT41389.1"/>
    <property type="molecule type" value="Genomic_DNA"/>
</dbReference>
<organism evidence="4 5">
    <name type="scientific">Cutaneotrichosporon oleaginosum</name>
    <dbReference type="NCBI Taxonomy" id="879819"/>
    <lineage>
        <taxon>Eukaryota</taxon>
        <taxon>Fungi</taxon>
        <taxon>Dikarya</taxon>
        <taxon>Basidiomycota</taxon>
        <taxon>Agaricomycotina</taxon>
        <taxon>Tremellomycetes</taxon>
        <taxon>Trichosporonales</taxon>
        <taxon>Trichosporonaceae</taxon>
        <taxon>Cutaneotrichosporon</taxon>
    </lineage>
</organism>
<proteinExistence type="predicted"/>
<feature type="signal peptide" evidence="2">
    <location>
        <begin position="1"/>
        <end position="19"/>
    </location>
</feature>
<keyword evidence="1" id="KW-0472">Membrane</keyword>
<dbReference type="Pfam" id="PF12955">
    <property type="entry name" value="Vps3844_C"/>
    <property type="match status" value="1"/>
</dbReference>
<dbReference type="GO" id="GO:0005783">
    <property type="term" value="C:endoplasmic reticulum"/>
    <property type="evidence" value="ECO:0007669"/>
    <property type="project" value="TreeGrafter"/>
</dbReference>
<evidence type="ECO:0000256" key="1">
    <source>
        <dbReference type="SAM" id="Phobius"/>
    </source>
</evidence>
<feature type="chain" id="PRO_5005248340" description="Vacuolar sorting protein Vps3844 C-terminal domain-containing protein" evidence="2">
    <location>
        <begin position="20"/>
        <end position="299"/>
    </location>
</feature>
<protein>
    <recommendedName>
        <fullName evidence="3">Vacuolar sorting protein Vps3844 C-terminal domain-containing protein</fullName>
    </recommendedName>
</protein>
<keyword evidence="1" id="KW-0812">Transmembrane</keyword>
<dbReference type="Proteomes" id="UP000053611">
    <property type="component" value="Unassembled WGS sequence"/>
</dbReference>
<keyword evidence="2" id="KW-0732">Signal</keyword>
<evidence type="ECO:0000256" key="2">
    <source>
        <dbReference type="SAM" id="SignalP"/>
    </source>
</evidence>